<gene>
    <name evidence="2" type="ORF">KPL37_12270</name>
</gene>
<comment type="caution">
    <text evidence="2">The sequence shown here is derived from an EMBL/GenBank/DDBJ whole genome shotgun (WGS) entry which is preliminary data.</text>
</comment>
<proteinExistence type="predicted"/>
<organism evidence="2 3">
    <name type="scientific">Clostridium frigoris</name>
    <dbReference type="NCBI Taxonomy" id="205327"/>
    <lineage>
        <taxon>Bacteria</taxon>
        <taxon>Bacillati</taxon>
        <taxon>Bacillota</taxon>
        <taxon>Clostridia</taxon>
        <taxon>Eubacteriales</taxon>
        <taxon>Clostridiaceae</taxon>
        <taxon>Clostridium</taxon>
    </lineage>
</organism>
<evidence type="ECO:0008006" key="4">
    <source>
        <dbReference type="Google" id="ProtNLM"/>
    </source>
</evidence>
<keyword evidence="1" id="KW-0472">Membrane</keyword>
<keyword evidence="1" id="KW-1133">Transmembrane helix</keyword>
<reference evidence="2 3" key="1">
    <citation type="submission" date="2021-06" db="EMBL/GenBank/DDBJ databases">
        <title>Clostridia strains as spoilage organisms.</title>
        <authorList>
            <person name="Wambui J."/>
            <person name="Stephan R."/>
            <person name="Stevens M.J.A."/>
        </authorList>
    </citation>
    <scope>NUCLEOTIDE SEQUENCE [LARGE SCALE GENOMIC DNA]</scope>
    <source>
        <strain evidence="2 3">DSM 14204</strain>
    </source>
</reference>
<accession>A0ABS6BUC2</accession>
<evidence type="ECO:0000313" key="3">
    <source>
        <dbReference type="Proteomes" id="UP000776252"/>
    </source>
</evidence>
<sequence length="91" mass="10327">MNLNNENSLFYKISKVIFSGALIILVCIHIFNYYNGQEDKFLFSLMLVCAGIYTLLNSLLQLKCKQNILGFVLFLLCGVFSIILGVSFMCK</sequence>
<dbReference type="Proteomes" id="UP000776252">
    <property type="component" value="Unassembled WGS sequence"/>
</dbReference>
<dbReference type="EMBL" id="JAHLDV010000028">
    <property type="protein sequence ID" value="MBU3160520.1"/>
    <property type="molecule type" value="Genomic_DNA"/>
</dbReference>
<keyword evidence="3" id="KW-1185">Reference proteome</keyword>
<feature type="transmembrane region" description="Helical" evidence="1">
    <location>
        <begin position="68"/>
        <end position="90"/>
    </location>
</feature>
<protein>
    <recommendedName>
        <fullName evidence="4">DUF3953 domain-containing protein</fullName>
    </recommendedName>
</protein>
<feature type="transmembrane region" description="Helical" evidence="1">
    <location>
        <begin position="16"/>
        <end position="34"/>
    </location>
</feature>
<evidence type="ECO:0000313" key="2">
    <source>
        <dbReference type="EMBL" id="MBU3160520.1"/>
    </source>
</evidence>
<evidence type="ECO:0000256" key="1">
    <source>
        <dbReference type="SAM" id="Phobius"/>
    </source>
</evidence>
<name>A0ABS6BUC2_9CLOT</name>
<keyword evidence="1" id="KW-0812">Transmembrane</keyword>
<dbReference type="RefSeq" id="WP_216149763.1">
    <property type="nucleotide sequence ID" value="NZ_JAHLDV010000028.1"/>
</dbReference>
<feature type="transmembrane region" description="Helical" evidence="1">
    <location>
        <begin position="41"/>
        <end position="62"/>
    </location>
</feature>